<dbReference type="PANTHER" id="PTHR15377">
    <property type="entry name" value="TRANSCRIPTION ELONGATION REGULATOR 1"/>
    <property type="match status" value="1"/>
</dbReference>
<feature type="domain" description="FF" evidence="2">
    <location>
        <begin position="10"/>
        <end position="65"/>
    </location>
</feature>
<gene>
    <name evidence="3" type="ORF">HPBE_LOCUS20344</name>
</gene>
<protein>
    <submittedName>
        <fullName evidence="5">FF domain-containing protein</fullName>
    </submittedName>
</protein>
<dbReference type="SMART" id="SM00441">
    <property type="entry name" value="FF"/>
    <property type="match status" value="1"/>
</dbReference>
<dbReference type="PROSITE" id="PS51676">
    <property type="entry name" value="FF"/>
    <property type="match status" value="1"/>
</dbReference>
<dbReference type="GO" id="GO:0070063">
    <property type="term" value="F:RNA polymerase binding"/>
    <property type="evidence" value="ECO:0007669"/>
    <property type="project" value="InterPro"/>
</dbReference>
<dbReference type="GO" id="GO:0003712">
    <property type="term" value="F:transcription coregulator activity"/>
    <property type="evidence" value="ECO:0007669"/>
    <property type="project" value="TreeGrafter"/>
</dbReference>
<accession>A0A183GDL5</accession>
<dbReference type="AlphaFoldDB" id="A0A183GDL5"/>
<dbReference type="GO" id="GO:0005634">
    <property type="term" value="C:nucleus"/>
    <property type="evidence" value="ECO:0007669"/>
    <property type="project" value="TreeGrafter"/>
</dbReference>
<dbReference type="Gene3D" id="1.10.10.440">
    <property type="entry name" value="FF domain"/>
    <property type="match status" value="1"/>
</dbReference>
<sequence length="82" mass="9905">MKKEASKKLRMKEAKEKFQELLAKGELYGRSSFSSFDSKLGKDPRFKAVEDTREREDLFYKFVLQLQKKEREESREKKEKRP</sequence>
<dbReference type="OrthoDB" id="63972at2759"/>
<dbReference type="InterPro" id="IPR045148">
    <property type="entry name" value="TCRG1-like"/>
</dbReference>
<accession>A0A3P8FBD6</accession>
<evidence type="ECO:0000313" key="4">
    <source>
        <dbReference type="Proteomes" id="UP000050761"/>
    </source>
</evidence>
<dbReference type="PANTHER" id="PTHR15377:SF3">
    <property type="entry name" value="WW DOMAIN-CONTAINING PROTEIN"/>
    <property type="match status" value="1"/>
</dbReference>
<dbReference type="EMBL" id="UZAH01032069">
    <property type="protein sequence ID" value="VDP19473.1"/>
    <property type="molecule type" value="Genomic_DNA"/>
</dbReference>
<dbReference type="Pfam" id="PF01846">
    <property type="entry name" value="FF"/>
    <property type="match status" value="1"/>
</dbReference>
<dbReference type="InterPro" id="IPR002713">
    <property type="entry name" value="FF_domain"/>
</dbReference>
<dbReference type="Proteomes" id="UP000050761">
    <property type="component" value="Unassembled WGS sequence"/>
</dbReference>
<dbReference type="InterPro" id="IPR036517">
    <property type="entry name" value="FF_domain_sf"/>
</dbReference>
<keyword evidence="1" id="KW-0677">Repeat</keyword>
<dbReference type="SUPFAM" id="SSF81698">
    <property type="entry name" value="FF domain"/>
    <property type="match status" value="1"/>
</dbReference>
<evidence type="ECO:0000256" key="1">
    <source>
        <dbReference type="ARBA" id="ARBA00022737"/>
    </source>
</evidence>
<name>A0A183GDL5_HELPZ</name>
<reference evidence="3 4" key="1">
    <citation type="submission" date="2018-11" db="EMBL/GenBank/DDBJ databases">
        <authorList>
            <consortium name="Pathogen Informatics"/>
        </authorList>
    </citation>
    <scope>NUCLEOTIDE SEQUENCE [LARGE SCALE GENOMIC DNA]</scope>
</reference>
<proteinExistence type="predicted"/>
<reference evidence="5" key="2">
    <citation type="submission" date="2019-09" db="UniProtKB">
        <authorList>
            <consortium name="WormBaseParasite"/>
        </authorList>
    </citation>
    <scope>IDENTIFICATION</scope>
</reference>
<evidence type="ECO:0000259" key="2">
    <source>
        <dbReference type="PROSITE" id="PS51676"/>
    </source>
</evidence>
<evidence type="ECO:0000313" key="5">
    <source>
        <dbReference type="WBParaSite" id="HPBE_0002034801-mRNA-1"/>
    </source>
</evidence>
<organism evidence="4 5">
    <name type="scientific">Heligmosomoides polygyrus</name>
    <name type="common">Parasitic roundworm</name>
    <dbReference type="NCBI Taxonomy" id="6339"/>
    <lineage>
        <taxon>Eukaryota</taxon>
        <taxon>Metazoa</taxon>
        <taxon>Ecdysozoa</taxon>
        <taxon>Nematoda</taxon>
        <taxon>Chromadorea</taxon>
        <taxon>Rhabditida</taxon>
        <taxon>Rhabditina</taxon>
        <taxon>Rhabditomorpha</taxon>
        <taxon>Strongyloidea</taxon>
        <taxon>Heligmosomidae</taxon>
        <taxon>Heligmosomoides</taxon>
    </lineage>
</organism>
<dbReference type="WBParaSite" id="HPBE_0002034801-mRNA-1">
    <property type="protein sequence ID" value="HPBE_0002034801-mRNA-1"/>
    <property type="gene ID" value="HPBE_0002034801"/>
</dbReference>
<keyword evidence="4" id="KW-1185">Reference proteome</keyword>
<evidence type="ECO:0000313" key="3">
    <source>
        <dbReference type="EMBL" id="VDP19473.1"/>
    </source>
</evidence>